<dbReference type="Gene3D" id="3.30.390.10">
    <property type="entry name" value="Enolase-like, N-terminal domain"/>
    <property type="match status" value="1"/>
</dbReference>
<dbReference type="SFLD" id="SFLDS00001">
    <property type="entry name" value="Enolase"/>
    <property type="match status" value="1"/>
</dbReference>
<dbReference type="InterPro" id="IPR029065">
    <property type="entry name" value="Enolase_C-like"/>
</dbReference>
<dbReference type="GO" id="GO:0016853">
    <property type="term" value="F:isomerase activity"/>
    <property type="evidence" value="ECO:0007669"/>
    <property type="project" value="UniProtKB-KW"/>
</dbReference>
<dbReference type="InterPro" id="IPR036849">
    <property type="entry name" value="Enolase-like_C_sf"/>
</dbReference>
<evidence type="ECO:0000313" key="5">
    <source>
        <dbReference type="EMBL" id="SHF28656.1"/>
    </source>
</evidence>
<dbReference type="Gene3D" id="3.20.20.120">
    <property type="entry name" value="Enolase-like C-terminal domain"/>
    <property type="match status" value="1"/>
</dbReference>
<protein>
    <submittedName>
        <fullName evidence="5">D-galactarolactone cycloisomerase</fullName>
    </submittedName>
</protein>
<dbReference type="GO" id="GO:0016052">
    <property type="term" value="P:carbohydrate catabolic process"/>
    <property type="evidence" value="ECO:0007669"/>
    <property type="project" value="TreeGrafter"/>
</dbReference>
<dbReference type="AlphaFoldDB" id="A0A1M5AEY4"/>
<comment type="cofactor">
    <cofactor evidence="1">
        <name>Mg(2+)</name>
        <dbReference type="ChEBI" id="CHEBI:18420"/>
    </cofactor>
</comment>
<dbReference type="InterPro" id="IPR046945">
    <property type="entry name" value="RHMD-like"/>
</dbReference>
<dbReference type="Pfam" id="PF13378">
    <property type="entry name" value="MR_MLE_C"/>
    <property type="match status" value="1"/>
</dbReference>
<proteinExistence type="predicted"/>
<dbReference type="OrthoDB" id="9775391at2"/>
<dbReference type="GO" id="GO:0000287">
    <property type="term" value="F:magnesium ion binding"/>
    <property type="evidence" value="ECO:0007669"/>
    <property type="project" value="TreeGrafter"/>
</dbReference>
<dbReference type="PANTHER" id="PTHR13794:SF58">
    <property type="entry name" value="MITOCHONDRIAL ENOLASE SUPERFAMILY MEMBER 1"/>
    <property type="match status" value="1"/>
</dbReference>
<dbReference type="RefSeq" id="WP_073157006.1">
    <property type="nucleotide sequence ID" value="NZ_FQVL01000013.1"/>
</dbReference>
<dbReference type="CDD" id="cd03316">
    <property type="entry name" value="MR_like"/>
    <property type="match status" value="1"/>
</dbReference>
<dbReference type="InterPro" id="IPR013342">
    <property type="entry name" value="Mandelate_racemase_C"/>
</dbReference>
<organism evidence="5 6">
    <name type="scientific">Seinonella peptonophila</name>
    <dbReference type="NCBI Taxonomy" id="112248"/>
    <lineage>
        <taxon>Bacteria</taxon>
        <taxon>Bacillati</taxon>
        <taxon>Bacillota</taxon>
        <taxon>Bacilli</taxon>
        <taxon>Bacillales</taxon>
        <taxon>Thermoactinomycetaceae</taxon>
        <taxon>Seinonella</taxon>
    </lineage>
</organism>
<evidence type="ECO:0000256" key="2">
    <source>
        <dbReference type="ARBA" id="ARBA00022723"/>
    </source>
</evidence>
<evidence type="ECO:0000256" key="1">
    <source>
        <dbReference type="ARBA" id="ARBA00001946"/>
    </source>
</evidence>
<name>A0A1M5AEY4_9BACL</name>
<dbReference type="PANTHER" id="PTHR13794">
    <property type="entry name" value="ENOLASE SUPERFAMILY, MANDELATE RACEMASE"/>
    <property type="match status" value="1"/>
</dbReference>
<dbReference type="SUPFAM" id="SSF54826">
    <property type="entry name" value="Enolase N-terminal domain-like"/>
    <property type="match status" value="1"/>
</dbReference>
<keyword evidence="6" id="KW-1185">Reference proteome</keyword>
<gene>
    <name evidence="5" type="ORF">SAMN05444392_11365</name>
</gene>
<feature type="domain" description="Mandelate racemase/muconate lactonizing enzyme C-terminal" evidence="4">
    <location>
        <begin position="137"/>
        <end position="235"/>
    </location>
</feature>
<evidence type="ECO:0000313" key="6">
    <source>
        <dbReference type="Proteomes" id="UP000184476"/>
    </source>
</evidence>
<dbReference type="SUPFAM" id="SSF51604">
    <property type="entry name" value="Enolase C-terminal domain-like"/>
    <property type="match status" value="1"/>
</dbReference>
<keyword evidence="3" id="KW-0460">Magnesium</keyword>
<dbReference type="EMBL" id="FQVL01000013">
    <property type="protein sequence ID" value="SHF28656.1"/>
    <property type="molecule type" value="Genomic_DNA"/>
</dbReference>
<reference evidence="5 6" key="1">
    <citation type="submission" date="2016-11" db="EMBL/GenBank/DDBJ databases">
        <authorList>
            <person name="Jaros S."/>
            <person name="Januszkiewicz K."/>
            <person name="Wedrychowicz H."/>
        </authorList>
    </citation>
    <scope>NUCLEOTIDE SEQUENCE [LARGE SCALE GENOMIC DNA]</scope>
    <source>
        <strain evidence="5 6">DSM 44666</strain>
    </source>
</reference>
<keyword evidence="2" id="KW-0479">Metal-binding</keyword>
<evidence type="ECO:0000256" key="3">
    <source>
        <dbReference type="ARBA" id="ARBA00022842"/>
    </source>
</evidence>
<dbReference type="GO" id="GO:0016836">
    <property type="term" value="F:hydro-lyase activity"/>
    <property type="evidence" value="ECO:0007669"/>
    <property type="project" value="TreeGrafter"/>
</dbReference>
<dbReference type="InterPro" id="IPR029017">
    <property type="entry name" value="Enolase-like_N"/>
</dbReference>
<dbReference type="InterPro" id="IPR013341">
    <property type="entry name" value="Mandelate_racemase_N_dom"/>
</dbReference>
<accession>A0A1M5AEY4</accession>
<dbReference type="Proteomes" id="UP000184476">
    <property type="component" value="Unassembled WGS sequence"/>
</dbReference>
<evidence type="ECO:0000259" key="4">
    <source>
        <dbReference type="SMART" id="SM00922"/>
    </source>
</evidence>
<dbReference type="SFLD" id="SFLDG00179">
    <property type="entry name" value="mandelate_racemase"/>
    <property type="match status" value="1"/>
</dbReference>
<dbReference type="SMART" id="SM00922">
    <property type="entry name" value="MR_MLE"/>
    <property type="match status" value="1"/>
</dbReference>
<dbReference type="STRING" id="112248.SAMN05444392_11365"/>
<keyword evidence="5" id="KW-0413">Isomerase</keyword>
<sequence length="371" mass="42497">MIIKQIDTFPLFYRLKEPYGDANGYKYYRTCYLFRIRTQSGIEGWGECIDWLPTLEKGFRDRVIPFLLGKKVTDRAHLITTIQKWHDRIASGVSMALTEILAKIAGLSVCDLWGGKRREVVPVYASFQSYSEDNDWINQSIKKVETVADAGFQKMKIKIGGKSFLEDARHISSLVKLFEGQIQFALDANQSYDLFTALKWNAFFEKSSCWLWFEEPVPLQNHSAYSLLRSRCHLPIAGGENIQKPNQFIANIQAGSFDIIQPDPMHVMNIDTFRNILQLARYQKVRVSPHTYDGILSRFYAILAQSCLPAWSKMEGEEIEPVEWDVMENPFTTLLPVDPIKGIIKVPSGVGIGVEFDEKQLESLRWDGSSY</sequence>
<dbReference type="Pfam" id="PF02746">
    <property type="entry name" value="MR_MLE_N"/>
    <property type="match status" value="1"/>
</dbReference>